<evidence type="ECO:0000259" key="9">
    <source>
        <dbReference type="PROSITE" id="PS50893"/>
    </source>
</evidence>
<evidence type="ECO:0000256" key="6">
    <source>
        <dbReference type="ARBA" id="ARBA00022840"/>
    </source>
</evidence>
<dbReference type="CDD" id="cd03225">
    <property type="entry name" value="ABC_cobalt_CbiO_domain1"/>
    <property type="match status" value="1"/>
</dbReference>
<dbReference type="GO" id="GO:0042626">
    <property type="term" value="F:ATPase-coupled transmembrane transporter activity"/>
    <property type="evidence" value="ECO:0007669"/>
    <property type="project" value="TreeGrafter"/>
</dbReference>
<feature type="domain" description="ABC transporter" evidence="9">
    <location>
        <begin position="5"/>
        <end position="243"/>
    </location>
</feature>
<dbReference type="InterPro" id="IPR003439">
    <property type="entry name" value="ABC_transporter-like_ATP-bd"/>
</dbReference>
<dbReference type="InterPro" id="IPR027417">
    <property type="entry name" value="P-loop_NTPase"/>
</dbReference>
<accession>A0A934NHK3</accession>
<dbReference type="Pfam" id="PF00005">
    <property type="entry name" value="ABC_tran"/>
    <property type="match status" value="2"/>
</dbReference>
<evidence type="ECO:0000256" key="4">
    <source>
        <dbReference type="ARBA" id="ARBA00022475"/>
    </source>
</evidence>
<evidence type="ECO:0000256" key="1">
    <source>
        <dbReference type="ARBA" id="ARBA00004202"/>
    </source>
</evidence>
<dbReference type="GO" id="GO:0005524">
    <property type="term" value="F:ATP binding"/>
    <property type="evidence" value="ECO:0007669"/>
    <property type="project" value="UniProtKB-KW"/>
</dbReference>
<keyword evidence="4" id="KW-1003">Cell membrane</keyword>
<dbReference type="PANTHER" id="PTHR43553:SF27">
    <property type="entry name" value="ENERGY-COUPLING FACTOR TRANSPORTER ATP-BINDING PROTEIN ECFA2"/>
    <property type="match status" value="1"/>
</dbReference>
<keyword evidence="6 10" id="KW-0067">ATP-binding</keyword>
<dbReference type="PROSITE" id="PS00211">
    <property type="entry name" value="ABC_TRANSPORTER_1"/>
    <property type="match status" value="2"/>
</dbReference>
<gene>
    <name evidence="10" type="ORF">JF887_14560</name>
</gene>
<protein>
    <submittedName>
        <fullName evidence="10">ATP-binding cassette domain-containing protein</fullName>
    </submittedName>
</protein>
<evidence type="ECO:0000313" key="11">
    <source>
        <dbReference type="Proteomes" id="UP000614410"/>
    </source>
</evidence>
<comment type="similarity">
    <text evidence="2">Belongs to the ABC transporter superfamily.</text>
</comment>
<dbReference type="InterPro" id="IPR003593">
    <property type="entry name" value="AAA+_ATPase"/>
</dbReference>
<keyword evidence="3" id="KW-0813">Transport</keyword>
<reference evidence="10 11" key="1">
    <citation type="submission" date="2020-10" db="EMBL/GenBank/DDBJ databases">
        <title>Ca. Dormibacterota MAGs.</title>
        <authorList>
            <person name="Montgomery K."/>
        </authorList>
    </citation>
    <scope>NUCLEOTIDE SEQUENCE [LARGE SCALE GENOMIC DNA]</scope>
    <source>
        <strain evidence="10">Mitchell_Peninsula_5</strain>
    </source>
</reference>
<keyword evidence="7" id="KW-1278">Translocase</keyword>
<evidence type="ECO:0000313" key="10">
    <source>
        <dbReference type="EMBL" id="MBJ7610626.1"/>
    </source>
</evidence>
<dbReference type="InterPro" id="IPR015856">
    <property type="entry name" value="ABC_transpr_CbiO/EcfA_su"/>
</dbReference>
<dbReference type="Gene3D" id="3.40.50.300">
    <property type="entry name" value="P-loop containing nucleotide triphosphate hydrolases"/>
    <property type="match status" value="2"/>
</dbReference>
<evidence type="ECO:0000256" key="3">
    <source>
        <dbReference type="ARBA" id="ARBA00022448"/>
    </source>
</evidence>
<dbReference type="InterPro" id="IPR050095">
    <property type="entry name" value="ECF_ABC_transporter_ATP-bd"/>
</dbReference>
<proteinExistence type="inferred from homology"/>
<keyword evidence="8" id="KW-0472">Membrane</keyword>
<name>A0A934NHK3_9BACT</name>
<dbReference type="Proteomes" id="UP000614410">
    <property type="component" value="Unassembled WGS sequence"/>
</dbReference>
<dbReference type="AlphaFoldDB" id="A0A934NHK3"/>
<evidence type="ECO:0000256" key="8">
    <source>
        <dbReference type="ARBA" id="ARBA00023136"/>
    </source>
</evidence>
<organism evidence="10 11">
    <name type="scientific">Candidatus Amunia macphersoniae</name>
    <dbReference type="NCBI Taxonomy" id="3127014"/>
    <lineage>
        <taxon>Bacteria</taxon>
        <taxon>Bacillati</taxon>
        <taxon>Candidatus Dormiibacterota</taxon>
        <taxon>Candidatus Dormibacteria</taxon>
        <taxon>Candidatus Aeolococcales</taxon>
        <taxon>Candidatus Aeolococcaceae</taxon>
        <taxon>Candidatus Amunia</taxon>
    </lineage>
</organism>
<dbReference type="GO" id="GO:0043190">
    <property type="term" value="C:ATP-binding cassette (ABC) transporter complex"/>
    <property type="evidence" value="ECO:0007669"/>
    <property type="project" value="TreeGrafter"/>
</dbReference>
<keyword evidence="5" id="KW-0547">Nucleotide-binding</keyword>
<evidence type="ECO:0000256" key="2">
    <source>
        <dbReference type="ARBA" id="ARBA00005417"/>
    </source>
</evidence>
<comment type="subcellular location">
    <subcellularLocation>
        <location evidence="1">Cell membrane</location>
        <topology evidence="1">Peripheral membrane protein</topology>
    </subcellularLocation>
</comment>
<dbReference type="PANTHER" id="PTHR43553">
    <property type="entry name" value="HEAVY METAL TRANSPORTER"/>
    <property type="match status" value="1"/>
</dbReference>
<evidence type="ECO:0000256" key="7">
    <source>
        <dbReference type="ARBA" id="ARBA00022967"/>
    </source>
</evidence>
<dbReference type="PROSITE" id="PS50893">
    <property type="entry name" value="ABC_TRANSPORTER_2"/>
    <property type="match status" value="2"/>
</dbReference>
<feature type="domain" description="ABC transporter" evidence="9">
    <location>
        <begin position="277"/>
        <end position="498"/>
    </location>
</feature>
<dbReference type="GO" id="GO:0016887">
    <property type="term" value="F:ATP hydrolysis activity"/>
    <property type="evidence" value="ECO:0007669"/>
    <property type="project" value="InterPro"/>
</dbReference>
<dbReference type="InterPro" id="IPR017871">
    <property type="entry name" value="ABC_transporter-like_CS"/>
</dbReference>
<comment type="caution">
    <text evidence="10">The sequence shown here is derived from an EMBL/GenBank/DDBJ whole genome shotgun (WGS) entry which is preliminary data.</text>
</comment>
<evidence type="ECO:0000256" key="5">
    <source>
        <dbReference type="ARBA" id="ARBA00022741"/>
    </source>
</evidence>
<dbReference type="SUPFAM" id="SSF52540">
    <property type="entry name" value="P-loop containing nucleoside triphosphate hydrolases"/>
    <property type="match status" value="2"/>
</dbReference>
<sequence>MAPLVDIAGLRYQYPQQAQAALDGVQLRLDGGLVAVAGPSGGGKSTLLRLLNGLVPHMHGGRISGRAVVDGRDVLRTPPRRMATSVGFVFQDAERQAVHTTVERDIAFGLENLGVPAVEMHVRVDDIMDRLRITPLRDRTMATLSGGERQRVAVAGALVLRPRLLVLDEPLSQLDSGGVDALLELCGELRSAGTAVVLSEHRLDAVLPSADSLVMVGKGRVQRPCSPALGADSLDSAPQLVRLSRAMGWSPPLLDAVTMRLPDGDAAVEAPVIPAPVSSEVVWHLDDVSTGFQDLLGGVSVCGRKGEVIVVMGDNGAGKTTLLRVLAGLIPARSGTVWRRQGRIAYLPQNPAALLHRQTVAAELDSTLRRGRHPADGAHRAFMDLLGVTAIAGCDPRDLSSGQRQRAAIAAVLCGAPEIALLDEPTRGMDGAARDGLAAAVRNLAAAGASVVVATHDSDLAASIADRVFIIADGQVRDAGSPAHALSGRQRFASQLGRLFASPGPVTVEAVAAALRARAGTACA</sequence>
<dbReference type="EMBL" id="JAEKNN010000069">
    <property type="protein sequence ID" value="MBJ7610626.1"/>
    <property type="molecule type" value="Genomic_DNA"/>
</dbReference>
<dbReference type="SMART" id="SM00382">
    <property type="entry name" value="AAA"/>
    <property type="match status" value="2"/>
</dbReference>